<accession>A0A840WPS1</accession>
<gene>
    <name evidence="2" type="ORF">FHS89_003083</name>
</gene>
<comment type="caution">
    <text evidence="2">The sequence shown here is derived from an EMBL/GenBank/DDBJ whole genome shotgun (WGS) entry which is preliminary data.</text>
</comment>
<reference evidence="2 3" key="1">
    <citation type="submission" date="2020-08" db="EMBL/GenBank/DDBJ databases">
        <title>Genomic Encyclopedia of Type Strains, Phase IV (KMG-IV): sequencing the most valuable type-strain genomes for metagenomic binning, comparative biology and taxonomic classification.</title>
        <authorList>
            <person name="Goeker M."/>
        </authorList>
    </citation>
    <scope>NUCLEOTIDE SEQUENCE [LARGE SCALE GENOMIC DNA]</scope>
    <source>
        <strain evidence="2 3">DSM 103377</strain>
    </source>
</reference>
<feature type="chain" id="PRO_5032762786" evidence="1">
    <location>
        <begin position="19"/>
        <end position="105"/>
    </location>
</feature>
<proteinExistence type="predicted"/>
<dbReference type="AlphaFoldDB" id="A0A840WPS1"/>
<dbReference type="EMBL" id="JACIJS010000012">
    <property type="protein sequence ID" value="MBB5517039.1"/>
    <property type="molecule type" value="Genomic_DNA"/>
</dbReference>
<evidence type="ECO:0000313" key="3">
    <source>
        <dbReference type="Proteomes" id="UP000553766"/>
    </source>
</evidence>
<dbReference type="Proteomes" id="UP000553766">
    <property type="component" value="Unassembled WGS sequence"/>
</dbReference>
<name>A0A840WPS1_9RHOB</name>
<evidence type="ECO:0000256" key="1">
    <source>
        <dbReference type="SAM" id="SignalP"/>
    </source>
</evidence>
<protein>
    <submittedName>
        <fullName evidence="2">Uncharacterized protein</fullName>
    </submittedName>
</protein>
<keyword evidence="3" id="KW-1185">Reference proteome</keyword>
<organism evidence="2 3">
    <name type="scientific">Rubricella aquisinus</name>
    <dbReference type="NCBI Taxonomy" id="2028108"/>
    <lineage>
        <taxon>Bacteria</taxon>
        <taxon>Pseudomonadati</taxon>
        <taxon>Pseudomonadota</taxon>
        <taxon>Alphaproteobacteria</taxon>
        <taxon>Rhodobacterales</taxon>
        <taxon>Paracoccaceae</taxon>
        <taxon>Rubricella</taxon>
    </lineage>
</organism>
<feature type="signal peptide" evidence="1">
    <location>
        <begin position="1"/>
        <end position="18"/>
    </location>
</feature>
<evidence type="ECO:0000313" key="2">
    <source>
        <dbReference type="EMBL" id="MBB5517039.1"/>
    </source>
</evidence>
<dbReference type="RefSeq" id="WP_184012998.1">
    <property type="nucleotide sequence ID" value="NZ_JACIJS010000012.1"/>
</dbReference>
<sequence>MMKTEWLGLSFGCAVALAATHAAQAEGMRCMPRADALAYLGAEYQEERQVMGLDRRGVMEVFASAASGTWTVTITTPEGMTCLVAAGQFYDEAPAGITGAGTSGA</sequence>
<keyword evidence="1" id="KW-0732">Signal</keyword>